<proteinExistence type="predicted"/>
<dbReference type="InterPro" id="IPR050134">
    <property type="entry name" value="NAD-dep_sirtuin_deacylases"/>
</dbReference>
<feature type="domain" description="Deacetylase sirtuin-type" evidence="3">
    <location>
        <begin position="1"/>
        <end position="257"/>
    </location>
</feature>
<dbReference type="InterPro" id="IPR026590">
    <property type="entry name" value="Ssirtuin_cat_dom"/>
</dbReference>
<dbReference type="InterPro" id="IPR003000">
    <property type="entry name" value="Sirtuin"/>
</dbReference>
<dbReference type="Gene3D" id="3.40.50.1220">
    <property type="entry name" value="TPP-binding domain"/>
    <property type="match status" value="1"/>
</dbReference>
<dbReference type="InterPro" id="IPR026591">
    <property type="entry name" value="Sirtuin_cat_small_dom_sf"/>
</dbReference>
<dbReference type="InterPro" id="IPR029035">
    <property type="entry name" value="DHS-like_NAD/FAD-binding_dom"/>
</dbReference>
<dbReference type="PANTHER" id="PTHR11085">
    <property type="entry name" value="NAD-DEPENDENT PROTEIN DEACYLASE SIRTUIN-5, MITOCHONDRIAL-RELATED"/>
    <property type="match status" value="1"/>
</dbReference>
<evidence type="ECO:0000313" key="4">
    <source>
        <dbReference type="EMBL" id="OIQ80802.1"/>
    </source>
</evidence>
<sequence>MGGRSVGLVTPAPSHVDRNASVTVLAGAGMSTGSGIPDFRGPDGVWTRDPLAARLLDHHWYVSDPATRRRTWQMWRESPVWTAEPTAAHHSLVDLARAGVLRTVCTQNFDGLQQRAGSSTASVLELHGSLTGTRCLSCDARELTADVLARLDEDPDPHCPRCGGLLATDVVMFGEALPEGVLEAAVEAATSCELFIAVGSTLTVQPAAALTALAADAGARVIIINADPTPYDRLAVDVDRRPIEHALPELVDRLLGR</sequence>
<keyword evidence="1" id="KW-0808">Transferase</keyword>
<comment type="caution">
    <text evidence="4">The sequence shown here is derived from an EMBL/GenBank/DDBJ whole genome shotgun (WGS) entry which is preliminary data.</text>
</comment>
<dbReference type="CDD" id="cd01407">
    <property type="entry name" value="SIR2-fam"/>
    <property type="match status" value="1"/>
</dbReference>
<evidence type="ECO:0000259" key="3">
    <source>
        <dbReference type="PROSITE" id="PS50305"/>
    </source>
</evidence>
<protein>
    <submittedName>
        <fullName evidence="4">NAD-dependent protein deacetylase</fullName>
        <ecNumber evidence="4">3.5.1.-</ecNumber>
    </submittedName>
</protein>
<gene>
    <name evidence="4" type="primary">cobB_19</name>
    <name evidence="4" type="ORF">GALL_374380</name>
</gene>
<evidence type="ECO:0000256" key="1">
    <source>
        <dbReference type="ARBA" id="ARBA00022679"/>
    </source>
</evidence>
<dbReference type="PROSITE" id="PS50305">
    <property type="entry name" value="SIRTUIN"/>
    <property type="match status" value="1"/>
</dbReference>
<organism evidence="4">
    <name type="scientific">mine drainage metagenome</name>
    <dbReference type="NCBI Taxonomy" id="410659"/>
    <lineage>
        <taxon>unclassified sequences</taxon>
        <taxon>metagenomes</taxon>
        <taxon>ecological metagenomes</taxon>
    </lineage>
</organism>
<dbReference type="GO" id="GO:0017136">
    <property type="term" value="F:histone deacetylase activity, NAD-dependent"/>
    <property type="evidence" value="ECO:0007669"/>
    <property type="project" value="TreeGrafter"/>
</dbReference>
<dbReference type="GO" id="GO:0016787">
    <property type="term" value="F:hydrolase activity"/>
    <property type="evidence" value="ECO:0007669"/>
    <property type="project" value="UniProtKB-KW"/>
</dbReference>
<dbReference type="EC" id="3.5.1.-" evidence="4"/>
<keyword evidence="2" id="KW-0520">NAD</keyword>
<dbReference type="PANTHER" id="PTHR11085:SF4">
    <property type="entry name" value="NAD-DEPENDENT PROTEIN DEACYLASE"/>
    <property type="match status" value="1"/>
</dbReference>
<dbReference type="Pfam" id="PF02146">
    <property type="entry name" value="SIR2"/>
    <property type="match status" value="1"/>
</dbReference>
<reference evidence="4" key="1">
    <citation type="submission" date="2016-10" db="EMBL/GenBank/DDBJ databases">
        <title>Sequence of Gallionella enrichment culture.</title>
        <authorList>
            <person name="Poehlein A."/>
            <person name="Muehling M."/>
            <person name="Daniel R."/>
        </authorList>
    </citation>
    <scope>NUCLEOTIDE SEQUENCE</scope>
</reference>
<name>A0A1J5QC79_9ZZZZ</name>
<dbReference type="EMBL" id="MLJW01001010">
    <property type="protein sequence ID" value="OIQ80802.1"/>
    <property type="molecule type" value="Genomic_DNA"/>
</dbReference>
<dbReference type="AlphaFoldDB" id="A0A1J5QC79"/>
<keyword evidence="4" id="KW-0378">Hydrolase</keyword>
<dbReference type="SUPFAM" id="SSF52467">
    <property type="entry name" value="DHS-like NAD/FAD-binding domain"/>
    <property type="match status" value="1"/>
</dbReference>
<accession>A0A1J5QC79</accession>
<dbReference type="GO" id="GO:0070403">
    <property type="term" value="F:NAD+ binding"/>
    <property type="evidence" value="ECO:0007669"/>
    <property type="project" value="InterPro"/>
</dbReference>
<evidence type="ECO:0000256" key="2">
    <source>
        <dbReference type="ARBA" id="ARBA00023027"/>
    </source>
</evidence>
<dbReference type="Gene3D" id="3.30.1600.10">
    <property type="entry name" value="SIR2/SIRT2 'Small Domain"/>
    <property type="match status" value="1"/>
</dbReference>